<keyword evidence="1" id="KW-0472">Membrane</keyword>
<evidence type="ECO:0000256" key="2">
    <source>
        <dbReference type="SAM" id="SignalP"/>
    </source>
</evidence>
<keyword evidence="4" id="KW-1185">Reference proteome</keyword>
<keyword evidence="1" id="KW-1133">Transmembrane helix</keyword>
<keyword evidence="2" id="KW-0732">Signal</keyword>
<evidence type="ECO:0000313" key="4">
    <source>
        <dbReference type="Proteomes" id="UP000297549"/>
    </source>
</evidence>
<reference evidence="3 4" key="1">
    <citation type="submission" date="2019-04" db="EMBL/GenBank/DDBJ databases">
        <authorList>
            <person name="Feng G."/>
            <person name="Zhang J."/>
            <person name="Zhu H."/>
        </authorList>
    </citation>
    <scope>NUCLEOTIDE SEQUENCE [LARGE SCALE GENOMIC DNA]</scope>
    <source>
        <strain evidence="3 4">JCM 31653</strain>
    </source>
</reference>
<evidence type="ECO:0000256" key="1">
    <source>
        <dbReference type="SAM" id="Phobius"/>
    </source>
</evidence>
<feature type="chain" id="PRO_5021405225" evidence="2">
    <location>
        <begin position="22"/>
        <end position="195"/>
    </location>
</feature>
<dbReference type="RefSeq" id="WP_135461683.1">
    <property type="nucleotide sequence ID" value="NZ_SRLC01000001.1"/>
</dbReference>
<dbReference type="EMBL" id="SRLC01000001">
    <property type="protein sequence ID" value="TGE24270.1"/>
    <property type="molecule type" value="Genomic_DNA"/>
</dbReference>
<dbReference type="AlphaFoldDB" id="A0A4Z0Q2L9"/>
<feature type="transmembrane region" description="Helical" evidence="1">
    <location>
        <begin position="163"/>
        <end position="180"/>
    </location>
</feature>
<accession>A0A4Z0Q2L9</accession>
<protein>
    <submittedName>
        <fullName evidence="3">Uncharacterized protein</fullName>
    </submittedName>
</protein>
<feature type="signal peptide" evidence="2">
    <location>
        <begin position="1"/>
        <end position="21"/>
    </location>
</feature>
<comment type="caution">
    <text evidence="3">The sequence shown here is derived from an EMBL/GenBank/DDBJ whole genome shotgun (WGS) entry which is preliminary data.</text>
</comment>
<evidence type="ECO:0000313" key="3">
    <source>
        <dbReference type="EMBL" id="TGE24270.1"/>
    </source>
</evidence>
<organism evidence="3 4">
    <name type="scientific">Hymenobacter aquaticus</name>
    <dbReference type="NCBI Taxonomy" id="1867101"/>
    <lineage>
        <taxon>Bacteria</taxon>
        <taxon>Pseudomonadati</taxon>
        <taxon>Bacteroidota</taxon>
        <taxon>Cytophagia</taxon>
        <taxon>Cytophagales</taxon>
        <taxon>Hymenobacteraceae</taxon>
        <taxon>Hymenobacter</taxon>
    </lineage>
</organism>
<dbReference type="Proteomes" id="UP000297549">
    <property type="component" value="Unassembled WGS sequence"/>
</dbReference>
<sequence length="195" mass="22141">MMKRLFTFLLLFSVLTTQAQAPDPAAAPPDPLTPLIKQREELIRQYEQASAQRNAFLANKPSKKDLQEVVDALKGIIRKDTEIVKALKESSIRRTATIVAEKTQAQRQATVAQGDQSMTRERFYDLENQIQNLQIRDKQREKKLQEAQAAAEEATTARVSRELIAAGLAGLSIVLLWYIFRLRGQVRPTRRGARR</sequence>
<keyword evidence="1" id="KW-0812">Transmembrane</keyword>
<dbReference type="OrthoDB" id="885815at2"/>
<proteinExistence type="predicted"/>
<name>A0A4Z0Q2L9_9BACT</name>
<gene>
    <name evidence="3" type="ORF">E5K00_03385</name>
</gene>